<feature type="transmembrane region" description="Helical" evidence="2">
    <location>
        <begin position="57"/>
        <end position="77"/>
    </location>
</feature>
<dbReference type="GO" id="GO:0005783">
    <property type="term" value="C:endoplasmic reticulum"/>
    <property type="evidence" value="ECO:0007669"/>
    <property type="project" value="TreeGrafter"/>
</dbReference>
<feature type="non-terminal residue" evidence="4">
    <location>
        <position position="564"/>
    </location>
</feature>
<dbReference type="InterPro" id="IPR039529">
    <property type="entry name" value="PGAP1/BST1"/>
</dbReference>
<feature type="non-terminal residue" evidence="4">
    <location>
        <position position="1"/>
    </location>
</feature>
<reference evidence="4" key="1">
    <citation type="submission" date="2015-11" db="EMBL/GenBank/DDBJ databases">
        <title>De novo transcriptome assembly of four potential Pierce s Disease insect vectors from Arizona vineyards.</title>
        <authorList>
            <person name="Tassone E.E."/>
        </authorList>
    </citation>
    <scope>NUCLEOTIDE SEQUENCE</scope>
</reference>
<name>A0A1B6FCZ0_9HEMI</name>
<feature type="transmembrane region" description="Helical" evidence="2">
    <location>
        <begin position="295"/>
        <end position="319"/>
    </location>
</feature>
<dbReference type="GO" id="GO:0016020">
    <property type="term" value="C:membrane"/>
    <property type="evidence" value="ECO:0007669"/>
    <property type="project" value="GOC"/>
</dbReference>
<feature type="compositionally biased region" description="Polar residues" evidence="1">
    <location>
        <begin position="486"/>
        <end position="503"/>
    </location>
</feature>
<feature type="compositionally biased region" description="Acidic residues" evidence="1">
    <location>
        <begin position="439"/>
        <end position="452"/>
    </location>
</feature>
<dbReference type="PANTHER" id="PTHR15495">
    <property type="entry name" value="NEGATIVE REGULATOR OF VESICLE FORMATION-RELATED"/>
    <property type="match status" value="1"/>
</dbReference>
<feature type="domain" description="GPI inositol-deacylase transmembrane" evidence="3">
    <location>
        <begin position="65"/>
        <end position="400"/>
    </location>
</feature>
<dbReference type="EMBL" id="GECZ01021699">
    <property type="protein sequence ID" value="JAS48070.1"/>
    <property type="molecule type" value="Transcribed_RNA"/>
</dbReference>
<feature type="region of interest" description="Disordered" evidence="1">
    <location>
        <begin position="420"/>
        <end position="564"/>
    </location>
</feature>
<feature type="transmembrane region" description="Helical" evidence="2">
    <location>
        <begin position="145"/>
        <end position="171"/>
    </location>
</feature>
<sequence>SSVVIRNSWGLTLPIMLHTARPAEWTVPSPYVTLFLDSKCTFSVHIESAPVDSLAQMVRLFSSQLVAYVAAILLLTLRQQMMSLSTQQHCLLFHHALLQGAKPYYVLPAVKIASSTLSWSNVPEPLRLLLPTPDLSSLQQSGLDFLLLPLFLYSIAFALTFLLGLLAYVAIVCSGSTLNKFALKFVGKLAGVSRTWTDWLMAAVDKVPFVVSVVMVAILLSSCGGLAMVIGTFYYFMRVCGMYEDYIEQLFFAPIKYIKDMVMARWRGRELPVVDDVIKEAEELLSLKSLTQFNFHLTVVMLWGTATLVHLPSVLVWAHNFKYNPVLDPDPATMSALVSSICAAVIWTLDTPISGSSGELYKMMSNVMFVLACLVLMYCPISLFNLPVLTAAALVCLVLHQFYEWVGLRWLKSEEDAAPLVPASDSEHESDARAIEGGGDTEEEDDEEEENSPTESDKSERESDKSERESDKSEQESDKSGRESESPSQINSRISEMSLSSYEAVSLTELKEQPKIEDEEDAGEEDEEDNEEEEIDVSEGESETKGTNETEPENVQKKDRLKRK</sequence>
<feature type="transmembrane region" description="Helical" evidence="2">
    <location>
        <begin position="331"/>
        <end position="349"/>
    </location>
</feature>
<protein>
    <recommendedName>
        <fullName evidence="3">GPI inositol-deacylase transmembrane domain-containing protein</fullName>
    </recommendedName>
</protein>
<feature type="compositionally biased region" description="Acidic residues" evidence="1">
    <location>
        <begin position="517"/>
        <end position="541"/>
    </location>
</feature>
<dbReference type="AlphaFoldDB" id="A0A1B6FCZ0"/>
<dbReference type="PANTHER" id="PTHR15495:SF7">
    <property type="entry name" value="GPI INOSITOL-DEACYLASE"/>
    <property type="match status" value="1"/>
</dbReference>
<feature type="compositionally biased region" description="Basic and acidic residues" evidence="1">
    <location>
        <begin position="425"/>
        <end position="434"/>
    </location>
</feature>
<evidence type="ECO:0000259" key="3">
    <source>
        <dbReference type="Pfam" id="PF25140"/>
    </source>
</evidence>
<dbReference type="GO" id="GO:0050185">
    <property type="term" value="F:phosphatidylinositol deacylase activity"/>
    <property type="evidence" value="ECO:0007669"/>
    <property type="project" value="TreeGrafter"/>
</dbReference>
<keyword evidence="2" id="KW-1133">Transmembrane helix</keyword>
<evidence type="ECO:0000256" key="2">
    <source>
        <dbReference type="SAM" id="Phobius"/>
    </source>
</evidence>
<dbReference type="GO" id="GO:0006505">
    <property type="term" value="P:GPI anchor metabolic process"/>
    <property type="evidence" value="ECO:0007669"/>
    <property type="project" value="TreeGrafter"/>
</dbReference>
<proteinExistence type="predicted"/>
<evidence type="ECO:0000256" key="1">
    <source>
        <dbReference type="SAM" id="MobiDB-lite"/>
    </source>
</evidence>
<dbReference type="Pfam" id="PF24660">
    <property type="entry name" value="PGAP1_3rd"/>
    <property type="match status" value="1"/>
</dbReference>
<dbReference type="GO" id="GO:0006888">
    <property type="term" value="P:endoplasmic reticulum to Golgi vesicle-mediated transport"/>
    <property type="evidence" value="ECO:0007669"/>
    <property type="project" value="TreeGrafter"/>
</dbReference>
<keyword evidence="2" id="KW-0472">Membrane</keyword>
<feature type="compositionally biased region" description="Basic and acidic residues" evidence="1">
    <location>
        <begin position="542"/>
        <end position="558"/>
    </location>
</feature>
<feature type="compositionally biased region" description="Basic and acidic residues" evidence="1">
    <location>
        <begin position="455"/>
        <end position="485"/>
    </location>
</feature>
<accession>A0A1B6FCZ0</accession>
<organism evidence="4">
    <name type="scientific">Cuerna arida</name>
    <dbReference type="NCBI Taxonomy" id="1464854"/>
    <lineage>
        <taxon>Eukaryota</taxon>
        <taxon>Metazoa</taxon>
        <taxon>Ecdysozoa</taxon>
        <taxon>Arthropoda</taxon>
        <taxon>Hexapoda</taxon>
        <taxon>Insecta</taxon>
        <taxon>Pterygota</taxon>
        <taxon>Neoptera</taxon>
        <taxon>Paraneoptera</taxon>
        <taxon>Hemiptera</taxon>
        <taxon>Auchenorrhyncha</taxon>
        <taxon>Membracoidea</taxon>
        <taxon>Cicadellidae</taxon>
        <taxon>Cicadellinae</taxon>
        <taxon>Proconiini</taxon>
        <taxon>Cuerna</taxon>
    </lineage>
</organism>
<evidence type="ECO:0000313" key="4">
    <source>
        <dbReference type="EMBL" id="JAS48070.1"/>
    </source>
</evidence>
<dbReference type="Pfam" id="PF25140">
    <property type="entry name" value="PGAP1_TMD"/>
    <property type="match status" value="1"/>
</dbReference>
<keyword evidence="2" id="KW-0812">Transmembrane</keyword>
<feature type="transmembrane region" description="Helical" evidence="2">
    <location>
        <begin position="209"/>
        <end position="236"/>
    </location>
</feature>
<dbReference type="InterPro" id="IPR056824">
    <property type="entry name" value="PGAP1_TMD"/>
</dbReference>
<gene>
    <name evidence="4" type="ORF">g.6538</name>
</gene>